<feature type="compositionally biased region" description="Acidic residues" evidence="1">
    <location>
        <begin position="363"/>
        <end position="379"/>
    </location>
</feature>
<dbReference type="GO" id="GO:0046789">
    <property type="term" value="F:host cell surface receptor binding"/>
    <property type="evidence" value="ECO:0007669"/>
    <property type="project" value="InterPro"/>
</dbReference>
<feature type="compositionally biased region" description="Acidic residues" evidence="1">
    <location>
        <begin position="331"/>
        <end position="344"/>
    </location>
</feature>
<reference evidence="4 5" key="1">
    <citation type="submission" date="2013-02" db="EMBL/GenBank/DDBJ databases">
        <title>The Genome Annotation of Plasmodium falciparum Tanzania (2000708).</title>
        <authorList>
            <consortium name="The Broad Institute Genome Sequencing Platform"/>
            <consortium name="The Broad Institute Genome Sequencing Center for Infectious Disease"/>
            <person name="Neafsey D."/>
            <person name="Hoffman S."/>
            <person name="Volkman S."/>
            <person name="Rosenthal P."/>
            <person name="Walker B."/>
            <person name="Young S.K."/>
            <person name="Zeng Q."/>
            <person name="Gargeya S."/>
            <person name="Fitzgerald M."/>
            <person name="Haas B."/>
            <person name="Abouelleil A."/>
            <person name="Allen A.W."/>
            <person name="Alvarado L."/>
            <person name="Arachchi H.M."/>
            <person name="Berlin A.M."/>
            <person name="Chapman S.B."/>
            <person name="Gainer-Dewar J."/>
            <person name="Goldberg J."/>
            <person name="Griggs A."/>
            <person name="Gujja S."/>
            <person name="Hansen M."/>
            <person name="Howarth C."/>
            <person name="Imamovic A."/>
            <person name="Ireland A."/>
            <person name="Larimer J."/>
            <person name="McCowan C."/>
            <person name="Murphy C."/>
            <person name="Pearson M."/>
            <person name="Poon T.W."/>
            <person name="Priest M."/>
            <person name="Roberts A."/>
            <person name="Saif S."/>
            <person name="Shea T."/>
            <person name="Sisk P."/>
            <person name="Sykes S."/>
            <person name="Wortman J."/>
            <person name="Nusbaum C."/>
            <person name="Birren B."/>
        </authorList>
    </citation>
    <scope>NUCLEOTIDE SEQUENCE [LARGE SCALE GENOMIC DNA]</scope>
    <source>
        <strain evidence="5">Tanzania (2000708)</strain>
    </source>
</reference>
<feature type="compositionally biased region" description="Basic and acidic residues" evidence="1">
    <location>
        <begin position="288"/>
        <end position="300"/>
    </location>
</feature>
<dbReference type="InterPro" id="IPR008602">
    <property type="entry name" value="Duffy-antigen-binding"/>
</dbReference>
<feature type="compositionally biased region" description="Basic and acidic residues" evidence="1">
    <location>
        <begin position="708"/>
        <end position="721"/>
    </location>
</feature>
<evidence type="ECO:0000256" key="1">
    <source>
        <dbReference type="SAM" id="MobiDB-lite"/>
    </source>
</evidence>
<dbReference type="InterPro" id="IPR042202">
    <property type="entry name" value="Duffy-ag-bd_sf"/>
</dbReference>
<dbReference type="AlphaFoldDB" id="A0A024VX18"/>
<feature type="region of interest" description="Disordered" evidence="1">
    <location>
        <begin position="288"/>
        <end position="404"/>
    </location>
</feature>
<dbReference type="Pfam" id="PF15447">
    <property type="entry name" value="NTS"/>
    <property type="match status" value="1"/>
</dbReference>
<dbReference type="EMBL" id="KI926767">
    <property type="protein sequence ID" value="ETW33259.1"/>
    <property type="molecule type" value="Genomic_DNA"/>
</dbReference>
<dbReference type="SUPFAM" id="SSF140924">
    <property type="entry name" value="Duffy binding domain-like"/>
    <property type="match status" value="2"/>
</dbReference>
<dbReference type="InterPro" id="IPR029210">
    <property type="entry name" value="PfEMP1_NTS"/>
</dbReference>
<dbReference type="Proteomes" id="UP000030708">
    <property type="component" value="Unassembled WGS sequence"/>
</dbReference>
<sequence length="770" mass="85141">MVPQSRSGGGKDDYKNAKDAKHLFDIIGKDVHDQVKKDANELKNDLKGNLTSSTSTSLELVSTDKTCTLVEDYYNERADANGERYPCGNRTGKEERFSDTLGGQCTDHRIKGNDRNKTGGACAPYRRLHLCDYNLESIDTTSTTTTSDTLLLEVCMAAKYEGNSIYTHYTQHKRTNEDSASQLCTVLARSFADIGDIVRGKDLYLGYDQKEKDQRKQLDDKLKDIFAKIHSEVTKGRSASPLQARYKKDDKDPYYYKLREDWWNCTEDGVAGQDTTIDKLLNQEDKDATECKETHKDDCNKPQQSAGGASGGAPDKPPAGRSQPPDSASKDDDEEDEEEEDEDEDHGHDGDGGADETAKESATEEEEKETEASEADGDGTEVTAVENPDTTVDGESGPKVDKVKPPCKIVETLFNDTSQFKDVACKQKYSAPNRYWGWKCIPSGDKTGTGERAGRVARSAEGATGSSGDTTGGSICVPPRRRRLYVTPLTKWVENTQVTQPQASDVSPGNGDDPKVELLKAFVESAAVETFFLWDRYKKENTKTQSGSQLLGISSTLENSDEDPQSPQNQLASGTIPPDFLRQMFYTLGDYRDILVRGGGKNTNISGSSDKDSGSKDNTNNDKTNIVLLASENKQDMDKIQEKIQQILSQNGDTPHPKTSVTTPQTLWGDFAQYIWNGMICALTYEEKTSSASGGDKTTTINQDSGLKDKLWDEKNNKPKNDYQYSSVTLKDENSGAQPNQTAPAPSENTPTLLTQFVLRPTYFRYLDEW</sequence>
<accession>A0A024VX18</accession>
<feature type="region of interest" description="Disordered" evidence="1">
    <location>
        <begin position="708"/>
        <end position="752"/>
    </location>
</feature>
<gene>
    <name evidence="4" type="ORF">PFTANZ_06022</name>
</gene>
<feature type="compositionally biased region" description="Basic and acidic residues" evidence="1">
    <location>
        <begin position="345"/>
        <end position="362"/>
    </location>
</feature>
<feature type="non-terminal residue" evidence="4">
    <location>
        <position position="770"/>
    </location>
</feature>
<feature type="domain" description="Plasmodium falciparum erythrocyte membrane protein-1 N-terminal segment" evidence="3">
    <location>
        <begin position="19"/>
        <end position="53"/>
    </location>
</feature>
<feature type="domain" description="Duffy-antigen binding" evidence="2">
    <location>
        <begin position="475"/>
        <end position="707"/>
    </location>
</feature>
<organism evidence="4 5">
    <name type="scientific">Plasmodium falciparum Tanzania</name>
    <name type="common">2000708</name>
    <dbReference type="NCBI Taxonomy" id="1036725"/>
    <lineage>
        <taxon>Eukaryota</taxon>
        <taxon>Sar</taxon>
        <taxon>Alveolata</taxon>
        <taxon>Apicomplexa</taxon>
        <taxon>Aconoidasida</taxon>
        <taxon>Haemosporida</taxon>
        <taxon>Plasmodiidae</taxon>
        <taxon>Plasmodium</taxon>
        <taxon>Plasmodium (Laverania)</taxon>
    </lineage>
</organism>
<dbReference type="Pfam" id="PF05424">
    <property type="entry name" value="Duffy_binding"/>
    <property type="match status" value="2"/>
</dbReference>
<feature type="domain" description="Duffy-antigen binding" evidence="2">
    <location>
        <begin position="120"/>
        <end position="270"/>
    </location>
</feature>
<evidence type="ECO:0000313" key="5">
    <source>
        <dbReference type="Proteomes" id="UP000030708"/>
    </source>
</evidence>
<feature type="compositionally biased region" description="Polar residues" evidence="1">
    <location>
        <begin position="723"/>
        <end position="752"/>
    </location>
</feature>
<feature type="region of interest" description="Disordered" evidence="1">
    <location>
        <begin position="599"/>
        <end position="622"/>
    </location>
</feature>
<proteinExistence type="predicted"/>
<feature type="region of interest" description="Disordered" evidence="1">
    <location>
        <begin position="556"/>
        <end position="576"/>
    </location>
</feature>
<evidence type="ECO:0000259" key="2">
    <source>
        <dbReference type="Pfam" id="PF05424"/>
    </source>
</evidence>
<dbReference type="Gene3D" id="1.20.1310.20">
    <property type="entry name" value="Duffy-antigen binding domain"/>
    <property type="match status" value="2"/>
</dbReference>
<evidence type="ECO:0000313" key="4">
    <source>
        <dbReference type="EMBL" id="ETW33259.1"/>
    </source>
</evidence>
<dbReference type="GO" id="GO:0016020">
    <property type="term" value="C:membrane"/>
    <property type="evidence" value="ECO:0007669"/>
    <property type="project" value="InterPro"/>
</dbReference>
<name>A0A024VX18_PLAFA</name>
<evidence type="ECO:0000259" key="3">
    <source>
        <dbReference type="Pfam" id="PF15447"/>
    </source>
</evidence>
<reference evidence="4 5" key="2">
    <citation type="submission" date="2013-02" db="EMBL/GenBank/DDBJ databases">
        <title>The Genome Sequence of Plasmodium falciparum Tanzania (2000708).</title>
        <authorList>
            <consortium name="The Broad Institute Genome Sequencing Platform"/>
            <consortium name="The Broad Institute Genome Sequencing Center for Infectious Disease"/>
            <person name="Neafsey D."/>
            <person name="Cheeseman I."/>
            <person name="Volkman S."/>
            <person name="Adams J."/>
            <person name="Walker B."/>
            <person name="Young S.K."/>
            <person name="Zeng Q."/>
            <person name="Gargeya S."/>
            <person name="Fitzgerald M."/>
            <person name="Haas B."/>
            <person name="Abouelleil A."/>
            <person name="Alvarado L."/>
            <person name="Arachchi H.M."/>
            <person name="Berlin A.M."/>
            <person name="Chapman S.B."/>
            <person name="Dewar J."/>
            <person name="Goldberg J."/>
            <person name="Griggs A."/>
            <person name="Gujja S."/>
            <person name="Hansen M."/>
            <person name="Howarth C."/>
            <person name="Imamovic A."/>
            <person name="Larimer J."/>
            <person name="McCowan C."/>
            <person name="Murphy C."/>
            <person name="Neiman D."/>
            <person name="Pearson M."/>
            <person name="Priest M."/>
            <person name="Roberts A."/>
            <person name="Saif S."/>
            <person name="Shea T."/>
            <person name="Sisk P."/>
            <person name="Sykes S."/>
            <person name="Wortman J."/>
            <person name="Nusbaum C."/>
            <person name="Birren B."/>
        </authorList>
    </citation>
    <scope>NUCLEOTIDE SEQUENCE [LARGE SCALE GENOMIC DNA]</scope>
    <source>
        <strain evidence="5">Tanzania (2000708)</strain>
    </source>
</reference>
<protein>
    <submittedName>
        <fullName evidence="4">Uncharacterized protein</fullName>
    </submittedName>
</protein>